<keyword evidence="3" id="KW-1185">Reference proteome</keyword>
<organism evidence="2 3">
    <name type="scientific">Halobacillus dabanensis</name>
    <dbReference type="NCBI Taxonomy" id="240302"/>
    <lineage>
        <taxon>Bacteria</taxon>
        <taxon>Bacillati</taxon>
        <taxon>Bacillota</taxon>
        <taxon>Bacilli</taxon>
        <taxon>Bacillales</taxon>
        <taxon>Bacillaceae</taxon>
        <taxon>Halobacillus</taxon>
    </lineage>
</organism>
<reference evidence="3" key="1">
    <citation type="submission" date="2016-10" db="EMBL/GenBank/DDBJ databases">
        <authorList>
            <person name="Varghese N."/>
            <person name="Submissions S."/>
        </authorList>
    </citation>
    <scope>NUCLEOTIDE SEQUENCE [LARGE SCALE GENOMIC DNA]</scope>
    <source>
        <strain evidence="3">CGMCC 1.3704</strain>
    </source>
</reference>
<dbReference type="RefSeq" id="WP_075037846.1">
    <property type="nucleotide sequence ID" value="NZ_FOSB01000012.1"/>
</dbReference>
<dbReference type="OrthoDB" id="5522265at2"/>
<proteinExistence type="predicted"/>
<accession>A0A1I3Z386</accession>
<dbReference type="AlphaFoldDB" id="A0A1I3Z386"/>
<dbReference type="SUPFAM" id="SSF53335">
    <property type="entry name" value="S-adenosyl-L-methionine-dependent methyltransferases"/>
    <property type="match status" value="1"/>
</dbReference>
<dbReference type="Gene3D" id="3.40.50.150">
    <property type="entry name" value="Vaccinia Virus protein VP39"/>
    <property type="match status" value="1"/>
</dbReference>
<evidence type="ECO:0000313" key="2">
    <source>
        <dbReference type="EMBL" id="SFK37946.1"/>
    </source>
</evidence>
<feature type="domain" description="Methyltransferase type 11" evidence="1">
    <location>
        <begin position="53"/>
        <end position="145"/>
    </location>
</feature>
<dbReference type="Pfam" id="PF08241">
    <property type="entry name" value="Methyltransf_11"/>
    <property type="match status" value="1"/>
</dbReference>
<dbReference type="CDD" id="cd02440">
    <property type="entry name" value="AdoMet_MTases"/>
    <property type="match status" value="1"/>
</dbReference>
<keyword evidence="2" id="KW-0489">Methyltransferase</keyword>
<dbReference type="PANTHER" id="PTHR43861">
    <property type="entry name" value="TRANS-ACONITATE 2-METHYLTRANSFERASE-RELATED"/>
    <property type="match status" value="1"/>
</dbReference>
<sequence length="227" mass="26028">MDQSFNWHKEAEMQWNDRAEMWSSKSREMWDEGSRCTIIPFLKKHIETGAIADLGCGDGYGAYRLFQEGFKVTGLDLSSDMVDRATSRINEEGISFVQGDLTALPFEEGTFDAAMAINSLEWTEVPYKGLEEMKRILKPGGRLCIGLLGPTAMPRINSYRRLYGEKVICNTMMPWELKKMAEETGWTYVNGQGVYKRGVMETHLSSLDEELQQALTFMWIFIFEKNK</sequence>
<dbReference type="EMBL" id="FOSB01000012">
    <property type="protein sequence ID" value="SFK37946.1"/>
    <property type="molecule type" value="Genomic_DNA"/>
</dbReference>
<keyword evidence="2" id="KW-0808">Transferase</keyword>
<gene>
    <name evidence="2" type="ORF">SAMN04487936_112101</name>
</gene>
<protein>
    <submittedName>
        <fullName evidence="2">Methyltransferase domain-containing protein</fullName>
    </submittedName>
</protein>
<dbReference type="InterPro" id="IPR013216">
    <property type="entry name" value="Methyltransf_11"/>
</dbReference>
<evidence type="ECO:0000313" key="3">
    <source>
        <dbReference type="Proteomes" id="UP000183557"/>
    </source>
</evidence>
<dbReference type="PANTHER" id="PTHR43861:SF1">
    <property type="entry name" value="TRANS-ACONITATE 2-METHYLTRANSFERASE"/>
    <property type="match status" value="1"/>
</dbReference>
<dbReference type="InterPro" id="IPR029063">
    <property type="entry name" value="SAM-dependent_MTases_sf"/>
</dbReference>
<dbReference type="Proteomes" id="UP000183557">
    <property type="component" value="Unassembled WGS sequence"/>
</dbReference>
<evidence type="ECO:0000259" key="1">
    <source>
        <dbReference type="Pfam" id="PF08241"/>
    </source>
</evidence>
<dbReference type="GO" id="GO:0008757">
    <property type="term" value="F:S-adenosylmethionine-dependent methyltransferase activity"/>
    <property type="evidence" value="ECO:0007669"/>
    <property type="project" value="InterPro"/>
</dbReference>
<name>A0A1I3Z386_HALDA</name>
<dbReference type="GO" id="GO:0032259">
    <property type="term" value="P:methylation"/>
    <property type="evidence" value="ECO:0007669"/>
    <property type="project" value="UniProtKB-KW"/>
</dbReference>